<comment type="caution">
    <text evidence="2">The sequence shown here is derived from an EMBL/GenBank/DDBJ whole genome shotgun (WGS) entry which is preliminary data.</text>
</comment>
<keyword evidence="3" id="KW-1185">Reference proteome</keyword>
<dbReference type="AlphaFoldDB" id="A0A098VNV0"/>
<dbReference type="GeneID" id="25260466"/>
<proteinExistence type="predicted"/>
<feature type="compositionally biased region" description="Polar residues" evidence="1">
    <location>
        <begin position="9"/>
        <end position="18"/>
    </location>
</feature>
<dbReference type="EMBL" id="JMKJ01000566">
    <property type="protein sequence ID" value="KGG50645.1"/>
    <property type="molecule type" value="Genomic_DNA"/>
</dbReference>
<dbReference type="RefSeq" id="XP_013237072.1">
    <property type="nucleotide sequence ID" value="XM_013381618.1"/>
</dbReference>
<protein>
    <submittedName>
        <fullName evidence="2">Uncharacterized protein</fullName>
    </submittedName>
</protein>
<organism evidence="2 3">
    <name type="scientific">Mitosporidium daphniae</name>
    <dbReference type="NCBI Taxonomy" id="1485682"/>
    <lineage>
        <taxon>Eukaryota</taxon>
        <taxon>Fungi</taxon>
        <taxon>Fungi incertae sedis</taxon>
        <taxon>Microsporidia</taxon>
        <taxon>Mitosporidium</taxon>
    </lineage>
</organism>
<dbReference type="HOGENOM" id="CLU_731751_0_0_1"/>
<sequence>MEVVIRCSPASSLSSCKPTNRVGKGRVKSDEEDEDEDDSELLIEPEYSHLQRIHAGSISKRSIPIRKCIKFDSLIKQKTANSILIENLSQIEKKEEEITMSILEISQHSELLSNSNIVKTELQKELQSEDSIYTAILRKYDAEYDFSKEIPAEASSFRSLSLLSSQSDWGSVKTKFLLSSSSQCIPKNILSGMDFYTWLSNNISIYFETPNFVLKLAISGSILKLPFLEKSLLLNLQRSLIHPFLLSFFKKDVYSKSLDLSDDSFLLEFYTPIAIFKTADSTHTHSFYLVSNPEFLANFTVYLQSHIHIVHYILEHNYISKTSGDKFMAFVTDKPRSSLDIAKNELACFLKALACRLKPGSFIPLQEVILNYESLLLK</sequence>
<evidence type="ECO:0000313" key="3">
    <source>
        <dbReference type="Proteomes" id="UP000029725"/>
    </source>
</evidence>
<evidence type="ECO:0000256" key="1">
    <source>
        <dbReference type="SAM" id="MobiDB-lite"/>
    </source>
</evidence>
<name>A0A098VNV0_9MICR</name>
<dbReference type="VEuPathDB" id="MicrosporidiaDB:DI09_60p120"/>
<accession>A0A098VNV0</accession>
<dbReference type="Proteomes" id="UP000029725">
    <property type="component" value="Unassembled WGS sequence"/>
</dbReference>
<reference evidence="2 3" key="1">
    <citation type="submission" date="2014-04" db="EMBL/GenBank/DDBJ databases">
        <title>A new species of microsporidia sheds light on the evolution of extreme parasitism.</title>
        <authorList>
            <person name="Haag K.L."/>
            <person name="James T.Y."/>
            <person name="Larsson R."/>
            <person name="Schaer T.M."/>
            <person name="Refardt D."/>
            <person name="Pombert J.-F."/>
            <person name="Ebert D."/>
        </authorList>
    </citation>
    <scope>NUCLEOTIDE SEQUENCE [LARGE SCALE GENOMIC DNA]</scope>
    <source>
        <strain evidence="2 3">UGP3</strain>
        <tissue evidence="2">Spores</tissue>
    </source>
</reference>
<feature type="region of interest" description="Disordered" evidence="1">
    <location>
        <begin position="7"/>
        <end position="39"/>
    </location>
</feature>
<gene>
    <name evidence="2" type="ORF">DI09_60p120</name>
</gene>
<feature type="compositionally biased region" description="Acidic residues" evidence="1">
    <location>
        <begin position="30"/>
        <end position="39"/>
    </location>
</feature>
<evidence type="ECO:0000313" key="2">
    <source>
        <dbReference type="EMBL" id="KGG50645.1"/>
    </source>
</evidence>